<evidence type="ECO:0000256" key="9">
    <source>
        <dbReference type="HAMAP-Rule" id="MF_00236"/>
    </source>
</evidence>
<dbReference type="Proteomes" id="UP000293345">
    <property type="component" value="Unassembled WGS sequence"/>
</dbReference>
<dbReference type="NCBIfam" id="TIGR01411">
    <property type="entry name" value="tatAE"/>
    <property type="match status" value="1"/>
</dbReference>
<keyword evidence="6 9" id="KW-1133">Transmembrane helix</keyword>
<keyword evidence="5 9" id="KW-0653">Protein transport</keyword>
<evidence type="ECO:0000256" key="10">
    <source>
        <dbReference type="SAM" id="MobiDB-lite"/>
    </source>
</evidence>
<dbReference type="PANTHER" id="PTHR42982">
    <property type="entry name" value="SEC-INDEPENDENT PROTEIN TRANSLOCASE PROTEIN TATA"/>
    <property type="match status" value="1"/>
</dbReference>
<evidence type="ECO:0000256" key="3">
    <source>
        <dbReference type="ARBA" id="ARBA00022475"/>
    </source>
</evidence>
<evidence type="ECO:0000313" key="11">
    <source>
        <dbReference type="EMBL" id="RXZ54117.1"/>
    </source>
</evidence>
<dbReference type="Gene3D" id="1.20.5.3310">
    <property type="match status" value="1"/>
</dbReference>
<dbReference type="InterPro" id="IPR006312">
    <property type="entry name" value="TatA/E"/>
</dbReference>
<evidence type="ECO:0000256" key="7">
    <source>
        <dbReference type="ARBA" id="ARBA00023010"/>
    </source>
</evidence>
<keyword evidence="7 9" id="KW-0811">Translocation</keyword>
<sequence length="133" mass="14513">MSGGRWAWEKGGVRLQMCFSSKAHHLTRPCVKVSGVDLSGLFMGPGRVLGGHMKFLGMGVPELLIILVVILLIFGPKNLPKLGSALGKTVKNLREGMADNKKDDEEVEELEEDDEEAEKPAPKKTTAARKKSE</sequence>
<feature type="region of interest" description="Disordered" evidence="10">
    <location>
        <begin position="97"/>
        <end position="133"/>
    </location>
</feature>
<evidence type="ECO:0000313" key="12">
    <source>
        <dbReference type="Proteomes" id="UP000293345"/>
    </source>
</evidence>
<evidence type="ECO:0000256" key="8">
    <source>
        <dbReference type="ARBA" id="ARBA00023136"/>
    </source>
</evidence>
<organism evidence="11 12">
    <name type="scientific">Senegalimassilia faecalis</name>
    <dbReference type="NCBI Taxonomy" id="2509433"/>
    <lineage>
        <taxon>Bacteria</taxon>
        <taxon>Bacillati</taxon>
        <taxon>Actinomycetota</taxon>
        <taxon>Coriobacteriia</taxon>
        <taxon>Coriobacteriales</taxon>
        <taxon>Coriobacteriaceae</taxon>
        <taxon>Senegalimassilia</taxon>
    </lineage>
</organism>
<keyword evidence="12" id="KW-1185">Reference proteome</keyword>
<dbReference type="GO" id="GO:0033281">
    <property type="term" value="C:TAT protein transport complex"/>
    <property type="evidence" value="ECO:0007669"/>
    <property type="project" value="UniProtKB-UniRule"/>
</dbReference>
<feature type="transmembrane region" description="Helical" evidence="9">
    <location>
        <begin position="55"/>
        <end position="74"/>
    </location>
</feature>
<dbReference type="AlphaFoldDB" id="A0A4V1QTY8"/>
<evidence type="ECO:0000256" key="4">
    <source>
        <dbReference type="ARBA" id="ARBA00022692"/>
    </source>
</evidence>
<proteinExistence type="inferred from homology"/>
<keyword evidence="4 9" id="KW-0812">Transmembrane</keyword>
<dbReference type="EMBL" id="SDPW01000001">
    <property type="protein sequence ID" value="RXZ54117.1"/>
    <property type="molecule type" value="Genomic_DNA"/>
</dbReference>
<keyword evidence="3 9" id="KW-1003">Cell membrane</keyword>
<dbReference type="PANTHER" id="PTHR42982:SF1">
    <property type="entry name" value="SEC-INDEPENDENT PROTEIN TRANSLOCASE PROTEIN TATA"/>
    <property type="match status" value="1"/>
</dbReference>
<comment type="similarity">
    <text evidence="9">Belongs to the TatA/E family.</text>
</comment>
<comment type="subunit">
    <text evidence="9">The Tat system comprises two distinct complexes: a TatABC complex, containing multiple copies of TatA, TatB and TatC subunits, and a separate TatA complex, containing only TatA subunits. Substrates initially bind to the TatABC complex, which probably triggers association of the separate TatA complex to form the active translocon.</text>
</comment>
<feature type="compositionally biased region" description="Acidic residues" evidence="10">
    <location>
        <begin position="105"/>
        <end position="117"/>
    </location>
</feature>
<reference evidence="11 12" key="1">
    <citation type="submission" date="2019-01" db="EMBL/GenBank/DDBJ databases">
        <title>Senegalimassilia sp. nov. KGMB04484 isolated human feces.</title>
        <authorList>
            <person name="Han K.-I."/>
            <person name="Kim J.-S."/>
            <person name="Lee K.C."/>
            <person name="Suh M.K."/>
            <person name="Eom M.K."/>
            <person name="Lee J.H."/>
            <person name="Park S.-H."/>
            <person name="Kang S.W."/>
            <person name="Park J.-E."/>
            <person name="Oh B.S."/>
            <person name="Yu S.Y."/>
            <person name="Choi S.-H."/>
            <person name="Lee D.H."/>
            <person name="Yoon H."/>
            <person name="Kim B.-Y."/>
            <person name="Lee J.H."/>
            <person name="Lee J.-S."/>
        </authorList>
    </citation>
    <scope>NUCLEOTIDE SEQUENCE [LARGE SCALE GENOMIC DNA]</scope>
    <source>
        <strain evidence="11 12">KGMB04484</strain>
    </source>
</reference>
<keyword evidence="2 9" id="KW-0813">Transport</keyword>
<comment type="function">
    <text evidence="9">Part of the twin-arginine translocation (Tat) system that transports large folded proteins containing a characteristic twin-arginine motif in their signal peptide across membranes. TatA could form the protein-conducting channel of the Tat system.</text>
</comment>
<dbReference type="HAMAP" id="MF_00236">
    <property type="entry name" value="TatA_E"/>
    <property type="match status" value="1"/>
</dbReference>
<comment type="subcellular location">
    <subcellularLocation>
        <location evidence="1 9">Cell membrane</location>
        <topology evidence="1 9">Single-pass membrane protein</topology>
    </subcellularLocation>
</comment>
<accession>A0A4V1QTY8</accession>
<name>A0A4V1QTY8_9ACTN</name>
<protein>
    <recommendedName>
        <fullName evidence="9">Sec-independent protein translocase protein TatA</fullName>
    </recommendedName>
</protein>
<evidence type="ECO:0000256" key="5">
    <source>
        <dbReference type="ARBA" id="ARBA00022927"/>
    </source>
</evidence>
<dbReference type="GO" id="GO:0008320">
    <property type="term" value="F:protein transmembrane transporter activity"/>
    <property type="evidence" value="ECO:0007669"/>
    <property type="project" value="UniProtKB-UniRule"/>
</dbReference>
<comment type="caution">
    <text evidence="11">The sequence shown here is derived from an EMBL/GenBank/DDBJ whole genome shotgun (WGS) entry which is preliminary data.</text>
</comment>
<evidence type="ECO:0000256" key="2">
    <source>
        <dbReference type="ARBA" id="ARBA00022448"/>
    </source>
</evidence>
<dbReference type="GO" id="GO:0043953">
    <property type="term" value="P:protein transport by the Tat complex"/>
    <property type="evidence" value="ECO:0007669"/>
    <property type="project" value="UniProtKB-UniRule"/>
</dbReference>
<gene>
    <name evidence="9 11" type="primary">tatA</name>
    <name evidence="11" type="ORF">ET524_06240</name>
</gene>
<keyword evidence="8 9" id="KW-0472">Membrane</keyword>
<dbReference type="Pfam" id="PF02416">
    <property type="entry name" value="TatA_B_E"/>
    <property type="match status" value="1"/>
</dbReference>
<evidence type="ECO:0000256" key="6">
    <source>
        <dbReference type="ARBA" id="ARBA00022989"/>
    </source>
</evidence>
<evidence type="ECO:0000256" key="1">
    <source>
        <dbReference type="ARBA" id="ARBA00004162"/>
    </source>
</evidence>
<dbReference type="InterPro" id="IPR003369">
    <property type="entry name" value="TatA/B/E"/>
</dbReference>